<accession>A0ABU4TFF9</accession>
<evidence type="ECO:0000313" key="2">
    <source>
        <dbReference type="Proteomes" id="UP001285521"/>
    </source>
</evidence>
<dbReference type="EMBL" id="JAXAVW010000051">
    <property type="protein sequence ID" value="MDX8036918.1"/>
    <property type="molecule type" value="Genomic_DNA"/>
</dbReference>
<keyword evidence="2" id="KW-1185">Reference proteome</keyword>
<name>A0ABU4TFF9_9PSEU</name>
<dbReference type="RefSeq" id="WP_319971914.1">
    <property type="nucleotide sequence ID" value="NZ_JAXAVW010000051.1"/>
</dbReference>
<comment type="caution">
    <text evidence="1">The sequence shown here is derived from an EMBL/GenBank/DDBJ whole genome shotgun (WGS) entry which is preliminary data.</text>
</comment>
<protein>
    <submittedName>
        <fullName evidence="1">Uncharacterized protein</fullName>
    </submittedName>
</protein>
<reference evidence="1 2" key="1">
    <citation type="submission" date="2023-11" db="EMBL/GenBank/DDBJ databases">
        <title>Lentzea sokolovensis, sp. nov., Lentzea kristufkii, sp. nov., and Lentzea miocenensis, sp. nov., rare actinobacteria from Sokolov Coal Basin, Miocene lacustrine sediment, Czech Republic.</title>
        <authorList>
            <person name="Lara A."/>
            <person name="Kotroba L."/>
            <person name="Nouioui I."/>
            <person name="Neumann-Schaal M."/>
            <person name="Mast Y."/>
            <person name="Chronakova A."/>
        </authorList>
    </citation>
    <scope>NUCLEOTIDE SEQUENCE [LARGE SCALE GENOMIC DNA]</scope>
    <source>
        <strain evidence="1 2">BCCO 10_0856</strain>
    </source>
</reference>
<evidence type="ECO:0000313" key="1">
    <source>
        <dbReference type="EMBL" id="MDX8036918.1"/>
    </source>
</evidence>
<proteinExistence type="predicted"/>
<dbReference type="Proteomes" id="UP001285521">
    <property type="component" value="Unassembled WGS sequence"/>
</dbReference>
<sequence>MSGPVEAAIRAQIPLGTRLPTPTDRATFVVHEMDASGLVLLFGPKETPTTFSWACLEGITGFLRERGWIRIGANRDVRGDETALDGYLKRHVKRQTANYVAVVLERAGLVELDSEPPARVRLRQQ</sequence>
<organism evidence="1 2">
    <name type="scientific">Lentzea miocenica</name>
    <dbReference type="NCBI Taxonomy" id="3095431"/>
    <lineage>
        <taxon>Bacteria</taxon>
        <taxon>Bacillati</taxon>
        <taxon>Actinomycetota</taxon>
        <taxon>Actinomycetes</taxon>
        <taxon>Pseudonocardiales</taxon>
        <taxon>Pseudonocardiaceae</taxon>
        <taxon>Lentzea</taxon>
    </lineage>
</organism>
<gene>
    <name evidence="1" type="ORF">SK803_42550</name>
</gene>